<dbReference type="OrthoDB" id="9806430at2"/>
<evidence type="ECO:0000256" key="8">
    <source>
        <dbReference type="ARBA" id="ARBA00061188"/>
    </source>
</evidence>
<dbReference type="UniPathway" id="UPA00035">
    <property type="reaction ID" value="UER00041"/>
</dbReference>
<comment type="similarity">
    <text evidence="9">Belongs to the anthranilate phosphoribosyltransferase family.</text>
</comment>
<evidence type="ECO:0000256" key="1">
    <source>
        <dbReference type="ARBA" id="ARBA00004907"/>
    </source>
</evidence>
<name>A0A212R6A1_9CHLR</name>
<dbReference type="PANTHER" id="PTHR43285:SF2">
    <property type="entry name" value="ANTHRANILATE PHOSPHORIBOSYLTRANSFERASE"/>
    <property type="match status" value="1"/>
</dbReference>
<dbReference type="RefSeq" id="WP_088571550.1">
    <property type="nucleotide sequence ID" value="NZ_FYEK01000032.1"/>
</dbReference>
<dbReference type="InParanoid" id="A0A212R6A1"/>
<dbReference type="FunFam" id="3.40.1030.10:FF:000002">
    <property type="entry name" value="Anthranilate phosphoribosyltransferase"/>
    <property type="match status" value="1"/>
</dbReference>
<dbReference type="SUPFAM" id="SSF47648">
    <property type="entry name" value="Nucleoside phosphorylase/phosphoribosyltransferase N-terminal domain"/>
    <property type="match status" value="1"/>
</dbReference>
<feature type="domain" description="Glycosyl transferase family 3" evidence="10">
    <location>
        <begin position="73"/>
        <end position="324"/>
    </location>
</feature>
<dbReference type="Pfam" id="PF00591">
    <property type="entry name" value="Glycos_transf_3"/>
    <property type="match status" value="1"/>
</dbReference>
<comment type="caution">
    <text evidence="9">Lacks conserved residue(s) required for the propagation of feature annotation.</text>
</comment>
<comment type="pathway">
    <text evidence="1 9">Amino-acid biosynthesis; L-tryptophan biosynthesis; L-tryptophan from chorismate: step 2/5.</text>
</comment>
<feature type="binding site" evidence="9">
    <location>
        <position position="91"/>
    </location>
    <ligand>
        <name>Mg(2+)</name>
        <dbReference type="ChEBI" id="CHEBI:18420"/>
        <label>1</label>
    </ligand>
</feature>
<accession>A0A212R6A1</accession>
<evidence type="ECO:0000259" key="10">
    <source>
        <dbReference type="Pfam" id="PF00591"/>
    </source>
</evidence>
<dbReference type="Gene3D" id="3.40.1030.10">
    <property type="entry name" value="Nucleoside phosphorylase/phosphoribosyltransferase catalytic domain"/>
    <property type="match status" value="1"/>
</dbReference>
<comment type="cofactor">
    <cofactor evidence="9">
        <name>Mg(2+)</name>
        <dbReference type="ChEBI" id="CHEBI:18420"/>
    </cofactor>
    <text evidence="9">Binds 2 magnesium ions per monomer.</text>
</comment>
<dbReference type="GO" id="GO:0000287">
    <property type="term" value="F:magnesium ion binding"/>
    <property type="evidence" value="ECO:0007669"/>
    <property type="project" value="UniProtKB-UniRule"/>
</dbReference>
<feature type="binding site" evidence="9">
    <location>
        <position position="165"/>
    </location>
    <ligand>
        <name>anthranilate</name>
        <dbReference type="ChEBI" id="CHEBI:16567"/>
        <label>2</label>
    </ligand>
</feature>
<reference evidence="13" key="1">
    <citation type="submission" date="2017-06" db="EMBL/GenBank/DDBJ databases">
        <authorList>
            <person name="Varghese N."/>
            <person name="Submissions S."/>
        </authorList>
    </citation>
    <scope>NUCLEOTIDE SEQUENCE [LARGE SCALE GENOMIC DNA]</scope>
    <source>
        <strain evidence="13">JAD2</strain>
    </source>
</reference>
<evidence type="ECO:0000256" key="3">
    <source>
        <dbReference type="ARBA" id="ARBA00022676"/>
    </source>
</evidence>
<dbReference type="PANTHER" id="PTHR43285">
    <property type="entry name" value="ANTHRANILATE PHOSPHORIBOSYLTRANSFERASE"/>
    <property type="match status" value="1"/>
</dbReference>
<organism evidence="12 13">
    <name type="scientific">Thermoflexus hugenholtzii JAD2</name>
    <dbReference type="NCBI Taxonomy" id="877466"/>
    <lineage>
        <taxon>Bacteria</taxon>
        <taxon>Bacillati</taxon>
        <taxon>Chloroflexota</taxon>
        <taxon>Thermoflexia</taxon>
        <taxon>Thermoflexales</taxon>
        <taxon>Thermoflexaceae</taxon>
        <taxon>Thermoflexus</taxon>
    </lineage>
</organism>
<gene>
    <name evidence="9" type="primary">trpD</name>
    <name evidence="12" type="ORF">SAMN02746019_00013770</name>
</gene>
<dbReference type="InterPro" id="IPR036320">
    <property type="entry name" value="Glycosyl_Trfase_fam3_N_dom_sf"/>
</dbReference>
<evidence type="ECO:0000256" key="2">
    <source>
        <dbReference type="ARBA" id="ARBA00022605"/>
    </source>
</evidence>
<feature type="binding site" evidence="9">
    <location>
        <position position="79"/>
    </location>
    <ligand>
        <name>5-phospho-alpha-D-ribose 1-diphosphate</name>
        <dbReference type="ChEBI" id="CHEBI:58017"/>
    </ligand>
</feature>
<comment type="subunit">
    <text evidence="9">Homodimer.</text>
</comment>
<keyword evidence="3 9" id="KW-0328">Glycosyltransferase</keyword>
<dbReference type="HAMAP" id="MF_00211">
    <property type="entry name" value="TrpD"/>
    <property type="match status" value="1"/>
</dbReference>
<feature type="binding site" evidence="9">
    <location>
        <begin position="107"/>
        <end position="115"/>
    </location>
    <ligand>
        <name>5-phospho-alpha-D-ribose 1-diphosphate</name>
        <dbReference type="ChEBI" id="CHEBI:58017"/>
    </ligand>
</feature>
<dbReference type="GO" id="GO:0000162">
    <property type="term" value="P:L-tryptophan biosynthetic process"/>
    <property type="evidence" value="ECO:0007669"/>
    <property type="project" value="UniProtKB-UniRule"/>
</dbReference>
<keyword evidence="5 9" id="KW-0822">Tryptophan biosynthesis</keyword>
<feature type="binding site" evidence="9">
    <location>
        <position position="110"/>
    </location>
    <ligand>
        <name>anthranilate</name>
        <dbReference type="ChEBI" id="CHEBI:16567"/>
        <label>1</label>
    </ligand>
</feature>
<dbReference type="EMBL" id="FYEK01000032">
    <property type="protein sequence ID" value="SNB67668.1"/>
    <property type="molecule type" value="Genomic_DNA"/>
</dbReference>
<evidence type="ECO:0000256" key="5">
    <source>
        <dbReference type="ARBA" id="ARBA00022822"/>
    </source>
</evidence>
<keyword evidence="4 9" id="KW-0808">Transferase</keyword>
<dbReference type="Pfam" id="PF02885">
    <property type="entry name" value="Glycos_trans_3N"/>
    <property type="match status" value="1"/>
</dbReference>
<keyword evidence="9" id="KW-0460">Magnesium</keyword>
<keyword evidence="13" id="KW-1185">Reference proteome</keyword>
<feature type="binding site" evidence="9">
    <location>
        <begin position="82"/>
        <end position="83"/>
    </location>
    <ligand>
        <name>5-phospho-alpha-D-ribose 1-diphosphate</name>
        <dbReference type="ChEBI" id="CHEBI:58017"/>
    </ligand>
</feature>
<dbReference type="InterPro" id="IPR000312">
    <property type="entry name" value="Glycosyl_Trfase_fam3"/>
</dbReference>
<feature type="domain" description="Glycosyl transferase family 3 N-terminal" evidence="11">
    <location>
        <begin position="3"/>
        <end position="64"/>
    </location>
</feature>
<dbReference type="GO" id="GO:0005829">
    <property type="term" value="C:cytosol"/>
    <property type="evidence" value="ECO:0007669"/>
    <property type="project" value="TreeGrafter"/>
</dbReference>
<protein>
    <recommendedName>
        <fullName evidence="9">Anthranilate phosphoribosyltransferase</fullName>
        <ecNumber evidence="9">2.4.2.18</ecNumber>
    </recommendedName>
</protein>
<sequence length="341" mass="36021">MIREAIAKLVRREDLTLEEAEAAMGAIMQGEATPAQIGAFLIALRMKGETIPEIIGCARAMRRAMQRVPYEGVAVDTCGTGGDGARTFNLSTAAAFVVAGAGVPVAKHGNRAVSSPSGSADLLAALGAALTLTPEQAARALREVRFAFLFAPAFHPAMKHAIGPRREIGVRTVFNILGPLCNPAEVPYQVMGVFDPTLVEPLAEVLGALGSRRAFVVCGVGNVDEVTPAGPARVAEYADGRVRSWIFDPADYGIPRAPLEALRGGTPEENAQRLRRLFQGKENGPLRAAVLLNAAFALRAAEQVEDLREGLARAEEALEGGAALAVLEDYVAFTQRGAQET</sequence>
<evidence type="ECO:0000313" key="12">
    <source>
        <dbReference type="EMBL" id="SNB67668.1"/>
    </source>
</evidence>
<keyword evidence="2 9" id="KW-0028">Amino-acid biosynthesis</keyword>
<dbReference type="NCBIfam" id="TIGR01245">
    <property type="entry name" value="trpD"/>
    <property type="match status" value="1"/>
</dbReference>
<evidence type="ECO:0000313" key="13">
    <source>
        <dbReference type="Proteomes" id="UP000197025"/>
    </source>
</evidence>
<comment type="function">
    <text evidence="9">Catalyzes the transfer of the phosphoribosyl group of 5-phosphorylribose-1-pyrophosphate (PRPP) to anthranilate to yield N-(5'-phosphoribosyl)-anthranilate (PRA).</text>
</comment>
<feature type="binding site" evidence="9">
    <location>
        <position position="119"/>
    </location>
    <ligand>
        <name>5-phospho-alpha-D-ribose 1-diphosphate</name>
        <dbReference type="ChEBI" id="CHEBI:58017"/>
    </ligand>
</feature>
<feature type="binding site" evidence="9">
    <location>
        <begin position="89"/>
        <end position="92"/>
    </location>
    <ligand>
        <name>5-phospho-alpha-D-ribose 1-diphosphate</name>
        <dbReference type="ChEBI" id="CHEBI:58017"/>
    </ligand>
</feature>
<dbReference type="SUPFAM" id="SSF52418">
    <property type="entry name" value="Nucleoside phosphorylase/phosphoribosyltransferase catalytic domain"/>
    <property type="match status" value="1"/>
</dbReference>
<feature type="binding site" evidence="9">
    <location>
        <position position="225"/>
    </location>
    <ligand>
        <name>Mg(2+)</name>
        <dbReference type="ChEBI" id="CHEBI:18420"/>
        <label>2</label>
    </ligand>
</feature>
<keyword evidence="9" id="KW-0479">Metal-binding</keyword>
<dbReference type="AlphaFoldDB" id="A0A212R6A1"/>
<dbReference type="InterPro" id="IPR017459">
    <property type="entry name" value="Glycosyl_Trfase_fam3_N_dom"/>
</dbReference>
<dbReference type="Gene3D" id="1.20.970.10">
    <property type="entry name" value="Transferase, Pyrimidine Nucleoside Phosphorylase, Chain C"/>
    <property type="match status" value="1"/>
</dbReference>
<keyword evidence="6 9" id="KW-0057">Aromatic amino acid biosynthesis</keyword>
<evidence type="ECO:0000256" key="9">
    <source>
        <dbReference type="HAMAP-Rule" id="MF_00211"/>
    </source>
</evidence>
<dbReference type="GO" id="GO:0004048">
    <property type="term" value="F:anthranilate phosphoribosyltransferase activity"/>
    <property type="evidence" value="ECO:0007669"/>
    <property type="project" value="UniProtKB-UniRule"/>
</dbReference>
<proteinExistence type="inferred from homology"/>
<comment type="catalytic activity">
    <reaction evidence="7 9">
        <text>N-(5-phospho-beta-D-ribosyl)anthranilate + diphosphate = 5-phospho-alpha-D-ribose 1-diphosphate + anthranilate</text>
        <dbReference type="Rhea" id="RHEA:11768"/>
        <dbReference type="ChEBI" id="CHEBI:16567"/>
        <dbReference type="ChEBI" id="CHEBI:18277"/>
        <dbReference type="ChEBI" id="CHEBI:33019"/>
        <dbReference type="ChEBI" id="CHEBI:58017"/>
        <dbReference type="EC" id="2.4.2.18"/>
    </reaction>
</comment>
<dbReference type="Proteomes" id="UP000197025">
    <property type="component" value="Unassembled WGS sequence"/>
</dbReference>
<feature type="binding site" evidence="9">
    <location>
        <position position="79"/>
    </location>
    <ligand>
        <name>anthranilate</name>
        <dbReference type="ChEBI" id="CHEBI:16567"/>
        <label>1</label>
    </ligand>
</feature>
<dbReference type="EC" id="2.4.2.18" evidence="9"/>
<dbReference type="FunCoup" id="A0A212R6A1">
    <property type="interactions" value="397"/>
</dbReference>
<evidence type="ECO:0000259" key="11">
    <source>
        <dbReference type="Pfam" id="PF02885"/>
    </source>
</evidence>
<evidence type="ECO:0000256" key="4">
    <source>
        <dbReference type="ARBA" id="ARBA00022679"/>
    </source>
</evidence>
<evidence type="ECO:0000256" key="7">
    <source>
        <dbReference type="ARBA" id="ARBA00052328"/>
    </source>
</evidence>
<dbReference type="InterPro" id="IPR035902">
    <property type="entry name" value="Nuc_phospho_transferase"/>
</dbReference>
<evidence type="ECO:0000256" key="6">
    <source>
        <dbReference type="ARBA" id="ARBA00023141"/>
    </source>
</evidence>
<feature type="binding site" evidence="9">
    <location>
        <position position="225"/>
    </location>
    <ligand>
        <name>Mg(2+)</name>
        <dbReference type="ChEBI" id="CHEBI:18420"/>
        <label>1</label>
    </ligand>
</feature>
<feature type="binding site" evidence="9">
    <location>
        <position position="87"/>
    </location>
    <ligand>
        <name>5-phospho-alpha-D-ribose 1-diphosphate</name>
        <dbReference type="ChEBI" id="CHEBI:58017"/>
    </ligand>
</feature>
<dbReference type="InterPro" id="IPR005940">
    <property type="entry name" value="Anthranilate_Pribosyl_Tfrase"/>
</dbReference>
<feature type="binding site" evidence="9">
    <location>
        <position position="224"/>
    </location>
    <ligand>
        <name>Mg(2+)</name>
        <dbReference type="ChEBI" id="CHEBI:18420"/>
        <label>2</label>
    </ligand>
</feature>
<comment type="similarity">
    <text evidence="8">In the C-terminal section; belongs to the anthranilate phosphoribosyltransferase family.</text>
</comment>